<dbReference type="Proteomes" id="UP001140453">
    <property type="component" value="Unassembled WGS sequence"/>
</dbReference>
<sequence length="237" mass="26331">MDFYCHLNPHFAQTAFDRDLAAQMHLGHHNFNMYDQGSFHVIAARAQAPPPGIAATSTPIDHSRKVNCSICARPVHDFARHNREAHIIDPATAIFCPYPQCTRMITRDGLITIDDHLAASHSDFRNMAGRGGDLLERTDKVHVLKRLTVESAMTVVFYRQSRVGQAEMRRLHLVQALNNANLNYPDIVAATIPPVLQAGAVSVHDLDKSALIDIAVAARSVLNQWERLCTHAEAMLS</sequence>
<protein>
    <submittedName>
        <fullName evidence="1">Uncharacterized protein</fullName>
    </submittedName>
</protein>
<accession>A0A9W8YQU5</accession>
<reference evidence="1" key="1">
    <citation type="submission" date="2022-10" db="EMBL/GenBank/DDBJ databases">
        <title>Tapping the CABI collections for fungal endophytes: first genome assemblies for Collariella, Neodidymelliopsis, Ascochyta clinopodiicola, Didymella pomorum, Didymosphaeria variabile, Neocosmospora piperis and Neocucurbitaria cava.</title>
        <authorList>
            <person name="Hill R."/>
        </authorList>
    </citation>
    <scope>NUCLEOTIDE SEQUENCE</scope>
    <source>
        <strain evidence="1">IMI 355082</strain>
    </source>
</reference>
<evidence type="ECO:0000313" key="1">
    <source>
        <dbReference type="EMBL" id="KAJ4390701.1"/>
    </source>
</evidence>
<organism evidence="1 2">
    <name type="scientific">Gnomoniopsis smithogilvyi</name>
    <dbReference type="NCBI Taxonomy" id="1191159"/>
    <lineage>
        <taxon>Eukaryota</taxon>
        <taxon>Fungi</taxon>
        <taxon>Dikarya</taxon>
        <taxon>Ascomycota</taxon>
        <taxon>Pezizomycotina</taxon>
        <taxon>Sordariomycetes</taxon>
        <taxon>Sordariomycetidae</taxon>
        <taxon>Diaporthales</taxon>
        <taxon>Gnomoniaceae</taxon>
        <taxon>Gnomoniopsis</taxon>
    </lineage>
</organism>
<name>A0A9W8YQU5_9PEZI</name>
<dbReference type="EMBL" id="JAPEVB010000003">
    <property type="protein sequence ID" value="KAJ4390701.1"/>
    <property type="molecule type" value="Genomic_DNA"/>
</dbReference>
<comment type="caution">
    <text evidence="1">The sequence shown here is derived from an EMBL/GenBank/DDBJ whole genome shotgun (WGS) entry which is preliminary data.</text>
</comment>
<keyword evidence="2" id="KW-1185">Reference proteome</keyword>
<dbReference type="AlphaFoldDB" id="A0A9W8YQU5"/>
<proteinExistence type="predicted"/>
<evidence type="ECO:0000313" key="2">
    <source>
        <dbReference type="Proteomes" id="UP001140453"/>
    </source>
</evidence>
<dbReference type="OrthoDB" id="10499791at2759"/>
<gene>
    <name evidence="1" type="ORF">N0V93_004299</name>
</gene>